<evidence type="ECO:0000256" key="9">
    <source>
        <dbReference type="SAM" id="Phobius"/>
    </source>
</evidence>
<dbReference type="AlphaFoldDB" id="A7RXP3"/>
<dbReference type="eggNOG" id="KOG4263">
    <property type="taxonomic scope" value="Eukaryota"/>
</dbReference>
<evidence type="ECO:0000313" key="12">
    <source>
        <dbReference type="Proteomes" id="UP000001593"/>
    </source>
</evidence>
<dbReference type="GO" id="GO:0043022">
    <property type="term" value="F:ribosome binding"/>
    <property type="evidence" value="ECO:0007669"/>
    <property type="project" value="InterPro"/>
</dbReference>
<evidence type="ECO:0000256" key="5">
    <source>
        <dbReference type="ARBA" id="ARBA00023128"/>
    </source>
</evidence>
<keyword evidence="4 9" id="KW-1133">Transmembrane helix</keyword>
<comment type="subcellular location">
    <subcellularLocation>
        <location evidence="1">Mitochondrion inner membrane</location>
        <topology evidence="1">Single-pass membrane protein</topology>
    </subcellularLocation>
</comment>
<evidence type="ECO:0000256" key="6">
    <source>
        <dbReference type="ARBA" id="ARBA00023136"/>
    </source>
</evidence>
<feature type="transmembrane region" description="Helical" evidence="9">
    <location>
        <begin position="131"/>
        <end position="153"/>
    </location>
</feature>
<keyword evidence="6 9" id="KW-0472">Membrane</keyword>
<dbReference type="InParanoid" id="A7RXP3"/>
<keyword evidence="12" id="KW-1185">Reference proteome</keyword>
<evidence type="ECO:0000256" key="3">
    <source>
        <dbReference type="ARBA" id="ARBA00022792"/>
    </source>
</evidence>
<evidence type="ECO:0000256" key="4">
    <source>
        <dbReference type="ARBA" id="ARBA00022989"/>
    </source>
</evidence>
<feature type="domain" description="Letm1 RBD" evidence="10">
    <location>
        <begin position="167"/>
        <end position="357"/>
    </location>
</feature>
<dbReference type="KEGG" id="nve:5515769"/>
<feature type="region of interest" description="Disordered" evidence="8">
    <location>
        <begin position="45"/>
        <end position="70"/>
    </location>
</feature>
<proteinExistence type="predicted"/>
<dbReference type="STRING" id="45351.A7RXP3"/>
<dbReference type="PANTHER" id="PTHR14009">
    <property type="entry name" value="LEUCINE ZIPPER-EF-HAND CONTAINING TRANSMEMBRANE PROTEIN"/>
    <property type="match status" value="1"/>
</dbReference>
<organism evidence="11 12">
    <name type="scientific">Nematostella vectensis</name>
    <name type="common">Starlet sea anemone</name>
    <dbReference type="NCBI Taxonomy" id="45351"/>
    <lineage>
        <taxon>Eukaryota</taxon>
        <taxon>Metazoa</taxon>
        <taxon>Cnidaria</taxon>
        <taxon>Anthozoa</taxon>
        <taxon>Hexacorallia</taxon>
        <taxon>Actiniaria</taxon>
        <taxon>Edwardsiidae</taxon>
        <taxon>Nematostella</taxon>
    </lineage>
</organism>
<dbReference type="PANTHER" id="PTHR14009:SF13">
    <property type="entry name" value="LETM1 DOMAIN-CONTAINING PROTEIN 1"/>
    <property type="match status" value="1"/>
</dbReference>
<evidence type="ECO:0000256" key="1">
    <source>
        <dbReference type="ARBA" id="ARBA00004434"/>
    </source>
</evidence>
<evidence type="ECO:0000256" key="2">
    <source>
        <dbReference type="ARBA" id="ARBA00022692"/>
    </source>
</evidence>
<dbReference type="HOGENOM" id="CLU_049801_0_0_1"/>
<dbReference type="Pfam" id="PF07766">
    <property type="entry name" value="LETM1_RBD"/>
    <property type="match status" value="1"/>
</dbReference>
<evidence type="ECO:0000256" key="8">
    <source>
        <dbReference type="SAM" id="MobiDB-lite"/>
    </source>
</evidence>
<keyword evidence="5 7" id="KW-0496">Mitochondrion</keyword>
<feature type="compositionally biased region" description="Basic residues" evidence="8">
    <location>
        <begin position="57"/>
        <end position="70"/>
    </location>
</feature>
<evidence type="ECO:0000313" key="11">
    <source>
        <dbReference type="EMBL" id="EDO43880.1"/>
    </source>
</evidence>
<sequence>MAAHSVYSLLRIHPFLVVRAAFSITGRQSFQRVVVINQQKSYGIHDSSVGDQENGKPRRSKPVSGKGKSRIQHFRKVMNQFVVGSKSLGSDVKRMVGIRRKLKEHGYNWDALTADETLHMTQVRQDLIKTLPAVLVFCIPFLGYAAPLIAFMYPKHLLSHHYWLPCQEQQFRDHDALKRSNHYLPLVREVGRQALQEKRKDRDLEDLLDVSLKTINKKHPTNEELLKSSDKFSGVLGFNSLPKYHLKRLSHAWLLWPWLPRRLLRGNLRRKLASIKKEDAALKRDGLDSLDEIQIKRLCHCRGLQVQSLEHEALKAWLTEWVELASHSSDHDDSFLAHIAIYKTMNYHRNPSNNTQS</sequence>
<evidence type="ECO:0000259" key="10">
    <source>
        <dbReference type="PROSITE" id="PS51758"/>
    </source>
</evidence>
<gene>
    <name evidence="11" type="ORF">NEMVEDRAFT_v1g241397</name>
</gene>
<dbReference type="EMBL" id="DS469550">
    <property type="protein sequence ID" value="EDO43880.1"/>
    <property type="molecule type" value="Genomic_DNA"/>
</dbReference>
<dbReference type="PhylomeDB" id="A7RXP3"/>
<accession>A7RXP3</accession>
<name>A7RXP3_NEMVE</name>
<dbReference type="GO" id="GO:0005743">
    <property type="term" value="C:mitochondrial inner membrane"/>
    <property type="evidence" value="ECO:0007669"/>
    <property type="project" value="UniProtKB-SubCell"/>
</dbReference>
<dbReference type="PROSITE" id="PS51758">
    <property type="entry name" value="LETM1_RBD"/>
    <property type="match status" value="1"/>
</dbReference>
<dbReference type="Proteomes" id="UP000001593">
    <property type="component" value="Unassembled WGS sequence"/>
</dbReference>
<dbReference type="InterPro" id="IPR033122">
    <property type="entry name" value="LETM1-like_RBD"/>
</dbReference>
<protein>
    <recommendedName>
        <fullName evidence="10">Letm1 RBD domain-containing protein</fullName>
    </recommendedName>
</protein>
<dbReference type="OMA" id="WCWSDIK"/>
<reference evidence="11 12" key="1">
    <citation type="journal article" date="2007" name="Science">
        <title>Sea anemone genome reveals ancestral eumetazoan gene repertoire and genomic organization.</title>
        <authorList>
            <person name="Putnam N.H."/>
            <person name="Srivastava M."/>
            <person name="Hellsten U."/>
            <person name="Dirks B."/>
            <person name="Chapman J."/>
            <person name="Salamov A."/>
            <person name="Terry A."/>
            <person name="Shapiro H."/>
            <person name="Lindquist E."/>
            <person name="Kapitonov V.V."/>
            <person name="Jurka J."/>
            <person name="Genikhovich G."/>
            <person name="Grigoriev I.V."/>
            <person name="Lucas S.M."/>
            <person name="Steele R.E."/>
            <person name="Finnerty J.R."/>
            <person name="Technau U."/>
            <person name="Martindale M.Q."/>
            <person name="Rokhsar D.S."/>
        </authorList>
    </citation>
    <scope>NUCLEOTIDE SEQUENCE [LARGE SCALE GENOMIC DNA]</scope>
    <source>
        <strain evidence="12">CH2 X CH6</strain>
    </source>
</reference>
<dbReference type="GO" id="GO:0005739">
    <property type="term" value="C:mitochondrion"/>
    <property type="evidence" value="ECO:0000318"/>
    <property type="project" value="GO_Central"/>
</dbReference>
<keyword evidence="2 9" id="KW-0812">Transmembrane</keyword>
<keyword evidence="3" id="KW-0999">Mitochondrion inner membrane</keyword>
<dbReference type="OrthoDB" id="73691at2759"/>
<dbReference type="InterPro" id="IPR044202">
    <property type="entry name" value="LETM1/MDM38-like"/>
</dbReference>
<evidence type="ECO:0000256" key="7">
    <source>
        <dbReference type="PROSITE-ProRule" id="PRU01094"/>
    </source>
</evidence>